<feature type="signal peptide" evidence="1">
    <location>
        <begin position="1"/>
        <end position="22"/>
    </location>
</feature>
<dbReference type="GeneID" id="19946823"/>
<dbReference type="STRING" id="1156394.T0QFE2"/>
<dbReference type="Gene3D" id="3.40.50.1820">
    <property type="entry name" value="alpha/beta hydrolase"/>
    <property type="match status" value="1"/>
</dbReference>
<dbReference type="VEuPathDB" id="FungiDB:SDRG_06096"/>
<dbReference type="InterPro" id="IPR029058">
    <property type="entry name" value="AB_hydrolase_fold"/>
</dbReference>
<sequence length="582" mass="63310">MTTTMRLVIVMVLAAVTASVVAFQVPSSGWSSCPPNTIPFDDADADTDDDADVARRQRGAALAAECQVFSMPLCHPGICDGTETLPIFVKRIASPVATSAIWVMDGGPGCSSVDMEILMQDLFMDLNGTFSVYTMDHRGSGRSAKLTCDGDLKYAQDLAACVDRLHAQYGPTADAFSTTSAAKDLTYLSPIIDPDVDWYVYGVSYGSYLMARVLHLAHEFTFRGYLLDSIVPETLDVPNGDAAYGAVVARYLRALDKGVTGSDTPLEDTLRMYYSELDDGATPECASWLQDVAGRAPVDPPSFAARRLFAALVEASTLRTSFYPLLTLLQGCSDADIEVLETYVGPYLLDNDLLEPNFTSDYDSLVLYYVILASEHQLFYSPAPPLATLAQYFTDQVVDNPVYRDFMAYCLFTNHRDQACREQAYPATKGFSYAPDAYFNRTAPVPTSLLVLNGGLDPITPDDQAQFQFEQYTTPHKLFVNVSDASHAVIDSPCGYDIILSYLTNNGNVSSVNTTCLAHLPPLALELAPRLRQEMFGHQLLDANGDISLSSGLGLASIAPSSVPSTRLLLLAASSCWLLITY</sequence>
<gene>
    <name evidence="2" type="ORF">SDRG_06096</name>
</gene>
<dbReference type="AlphaFoldDB" id="T0QFE2"/>
<proteinExistence type="predicted"/>
<dbReference type="PROSITE" id="PS51257">
    <property type="entry name" value="PROKAR_LIPOPROTEIN"/>
    <property type="match status" value="1"/>
</dbReference>
<evidence type="ECO:0000256" key="1">
    <source>
        <dbReference type="SAM" id="SignalP"/>
    </source>
</evidence>
<organism evidence="2 3">
    <name type="scientific">Saprolegnia diclina (strain VS20)</name>
    <dbReference type="NCBI Taxonomy" id="1156394"/>
    <lineage>
        <taxon>Eukaryota</taxon>
        <taxon>Sar</taxon>
        <taxon>Stramenopiles</taxon>
        <taxon>Oomycota</taxon>
        <taxon>Saprolegniomycetes</taxon>
        <taxon>Saprolegniales</taxon>
        <taxon>Saprolegniaceae</taxon>
        <taxon>Saprolegnia</taxon>
    </lineage>
</organism>
<dbReference type="RefSeq" id="XP_008610081.1">
    <property type="nucleotide sequence ID" value="XM_008611859.1"/>
</dbReference>
<keyword evidence="1" id="KW-0732">Signal</keyword>
<dbReference type="SUPFAM" id="SSF53474">
    <property type="entry name" value="alpha/beta-Hydrolases"/>
    <property type="match status" value="1"/>
</dbReference>
<dbReference type="InParanoid" id="T0QFE2"/>
<evidence type="ECO:0000313" key="3">
    <source>
        <dbReference type="Proteomes" id="UP000030762"/>
    </source>
</evidence>
<dbReference type="EMBL" id="JH767147">
    <property type="protein sequence ID" value="EQC36659.1"/>
    <property type="molecule type" value="Genomic_DNA"/>
</dbReference>
<evidence type="ECO:0000313" key="2">
    <source>
        <dbReference type="EMBL" id="EQC36659.1"/>
    </source>
</evidence>
<name>T0QFE2_SAPDV</name>
<reference evidence="2 3" key="1">
    <citation type="submission" date="2012-04" db="EMBL/GenBank/DDBJ databases">
        <title>The Genome Sequence of Saprolegnia declina VS20.</title>
        <authorList>
            <consortium name="The Broad Institute Genome Sequencing Platform"/>
            <person name="Russ C."/>
            <person name="Nusbaum C."/>
            <person name="Tyler B."/>
            <person name="van West P."/>
            <person name="Dieguez-Uribeondo J."/>
            <person name="de Bruijn I."/>
            <person name="Tripathy S."/>
            <person name="Jiang R."/>
            <person name="Young S.K."/>
            <person name="Zeng Q."/>
            <person name="Gargeya S."/>
            <person name="Fitzgerald M."/>
            <person name="Haas B."/>
            <person name="Abouelleil A."/>
            <person name="Alvarado L."/>
            <person name="Arachchi H.M."/>
            <person name="Berlin A."/>
            <person name="Chapman S.B."/>
            <person name="Goldberg J."/>
            <person name="Griggs A."/>
            <person name="Gujja S."/>
            <person name="Hansen M."/>
            <person name="Howarth C."/>
            <person name="Imamovic A."/>
            <person name="Larimer J."/>
            <person name="McCowen C."/>
            <person name="Montmayeur A."/>
            <person name="Murphy C."/>
            <person name="Neiman D."/>
            <person name="Pearson M."/>
            <person name="Priest M."/>
            <person name="Roberts A."/>
            <person name="Saif S."/>
            <person name="Shea T."/>
            <person name="Sisk P."/>
            <person name="Sykes S."/>
            <person name="Wortman J."/>
            <person name="Nusbaum C."/>
            <person name="Birren B."/>
        </authorList>
    </citation>
    <scope>NUCLEOTIDE SEQUENCE [LARGE SCALE GENOMIC DNA]</scope>
    <source>
        <strain evidence="2 3">VS20</strain>
    </source>
</reference>
<dbReference type="Proteomes" id="UP000030762">
    <property type="component" value="Unassembled WGS sequence"/>
</dbReference>
<accession>T0QFE2</accession>
<feature type="chain" id="PRO_5004569626" description="AB hydrolase-1 domain-containing protein" evidence="1">
    <location>
        <begin position="23"/>
        <end position="582"/>
    </location>
</feature>
<evidence type="ECO:0008006" key="4">
    <source>
        <dbReference type="Google" id="ProtNLM"/>
    </source>
</evidence>
<protein>
    <recommendedName>
        <fullName evidence="4">AB hydrolase-1 domain-containing protein</fullName>
    </recommendedName>
</protein>
<keyword evidence="3" id="KW-1185">Reference proteome</keyword>
<dbReference type="OMA" id="CHEGICE"/>
<dbReference type="OrthoDB" id="76987at2759"/>